<dbReference type="EMBL" id="CP036422">
    <property type="protein sequence ID" value="QFU77309.1"/>
    <property type="molecule type" value="Genomic_DNA"/>
</dbReference>
<keyword evidence="4" id="KW-1185">Reference proteome</keyword>
<evidence type="ECO:0000313" key="4">
    <source>
        <dbReference type="Proteomes" id="UP000326287"/>
    </source>
</evidence>
<evidence type="ECO:0000256" key="1">
    <source>
        <dbReference type="SAM" id="SignalP"/>
    </source>
</evidence>
<keyword evidence="1" id="KW-0732">Signal</keyword>
<protein>
    <recommendedName>
        <fullName evidence="2">ThuA-like domain-containing protein</fullName>
    </recommendedName>
</protein>
<dbReference type="InterPro" id="IPR029010">
    <property type="entry name" value="ThuA-like"/>
</dbReference>
<sequence length="281" mass="31199">MLFPHPERPVYFKRARLAAASLLLAASSLAHAGKVLYVTHEPGRWHDYSAQLADFREVAADASWELTVATGDKDALFDFLRSENFAAGQDAIVYNFCLADSRDMAAMSNLIDQTVSGGVPAVLVHCAMHSWWDTFKKGKPIPGNPLDKARASKSLLKQWQQDHPNETMPAWGDFTGIASTKHGPKKPITLVAIAESPVALNIPDGYATRKTELYNNHYLTPDVVPLLRGIQRNNEEVVMWLAPRGEGQIIGLTLGHNDDEWDDPVFRELLKSAVDYLLEPQ</sequence>
<dbReference type="InterPro" id="IPR029062">
    <property type="entry name" value="Class_I_gatase-like"/>
</dbReference>
<name>A0A5P9NNS2_9GAMM</name>
<evidence type="ECO:0000313" key="3">
    <source>
        <dbReference type="EMBL" id="QFU77309.1"/>
    </source>
</evidence>
<proteinExistence type="predicted"/>
<feature type="chain" id="PRO_5024929739" description="ThuA-like domain-containing protein" evidence="1">
    <location>
        <begin position="33"/>
        <end position="281"/>
    </location>
</feature>
<reference evidence="3 4" key="1">
    <citation type="submission" date="2019-02" db="EMBL/GenBank/DDBJ databases">
        <authorList>
            <person name="Li S.-H."/>
        </authorList>
    </citation>
    <scope>NUCLEOTIDE SEQUENCE [LARGE SCALE GENOMIC DNA]</scope>
    <source>
        <strain evidence="3 4">IMCC14385</strain>
    </source>
</reference>
<dbReference type="Proteomes" id="UP000326287">
    <property type="component" value="Chromosome"/>
</dbReference>
<feature type="signal peptide" evidence="1">
    <location>
        <begin position="1"/>
        <end position="32"/>
    </location>
</feature>
<dbReference type="Pfam" id="PF06283">
    <property type="entry name" value="ThuA"/>
    <property type="match status" value="1"/>
</dbReference>
<evidence type="ECO:0000259" key="2">
    <source>
        <dbReference type="Pfam" id="PF06283"/>
    </source>
</evidence>
<dbReference type="AlphaFoldDB" id="A0A5P9NNS2"/>
<dbReference type="Gene3D" id="3.40.50.880">
    <property type="match status" value="1"/>
</dbReference>
<accession>A0A5P9NNS2</accession>
<feature type="domain" description="ThuA-like" evidence="2">
    <location>
        <begin position="34"/>
        <end position="276"/>
    </location>
</feature>
<dbReference type="OrthoDB" id="109511at2"/>
<organism evidence="3 4">
    <name type="scientific">Halioglobus maricola</name>
    <dbReference type="NCBI Taxonomy" id="2601894"/>
    <lineage>
        <taxon>Bacteria</taxon>
        <taxon>Pseudomonadati</taxon>
        <taxon>Pseudomonadota</taxon>
        <taxon>Gammaproteobacteria</taxon>
        <taxon>Cellvibrionales</taxon>
        <taxon>Halieaceae</taxon>
        <taxon>Halioglobus</taxon>
    </lineage>
</organism>
<dbReference type="KEGG" id="halc:EY643_17495"/>
<gene>
    <name evidence="3" type="ORF">EY643_17495</name>
</gene>
<dbReference type="SUPFAM" id="SSF52317">
    <property type="entry name" value="Class I glutamine amidotransferase-like"/>
    <property type="match status" value="1"/>
</dbReference>